<evidence type="ECO:0000256" key="3">
    <source>
        <dbReference type="ARBA" id="ARBA00022679"/>
    </source>
</evidence>
<dbReference type="Gene3D" id="3.90.1150.10">
    <property type="entry name" value="Aspartate Aminotransferase, domain 1"/>
    <property type="match status" value="1"/>
</dbReference>
<dbReference type="STRING" id="1907.SGLAU_06485"/>
<dbReference type="InterPro" id="IPR049704">
    <property type="entry name" value="Aminotrans_3_PPA_site"/>
</dbReference>
<dbReference type="GO" id="GO:0006526">
    <property type="term" value="P:L-arginine biosynthetic process"/>
    <property type="evidence" value="ECO:0007669"/>
    <property type="project" value="UniProtKB-UniRule"/>
</dbReference>
<dbReference type="Pfam" id="PF00202">
    <property type="entry name" value="Aminotran_3"/>
    <property type="match status" value="1"/>
</dbReference>
<feature type="binding site" evidence="5">
    <location>
        <begin position="217"/>
        <end position="220"/>
    </location>
    <ligand>
        <name>pyridoxal 5'-phosphate</name>
        <dbReference type="ChEBI" id="CHEBI:597326"/>
    </ligand>
</feature>
<dbReference type="InterPro" id="IPR004636">
    <property type="entry name" value="AcOrn/SuccOrn_fam"/>
</dbReference>
<dbReference type="PROSITE" id="PS00600">
    <property type="entry name" value="AA_TRANSFER_CLASS_3"/>
    <property type="match status" value="1"/>
</dbReference>
<keyword evidence="2 5" id="KW-0028">Amino-acid biosynthesis</keyword>
<dbReference type="GO" id="GO:0003992">
    <property type="term" value="F:N2-acetyl-L-ornithine:2-oxoglutarate 5-aminotransferase activity"/>
    <property type="evidence" value="ECO:0007669"/>
    <property type="project" value="UniProtKB-UniRule"/>
</dbReference>
<dbReference type="PANTHER" id="PTHR11986">
    <property type="entry name" value="AMINOTRANSFERASE CLASS III"/>
    <property type="match status" value="1"/>
</dbReference>
<comment type="subunit">
    <text evidence="5">Homodimer.</text>
</comment>
<evidence type="ECO:0000313" key="6">
    <source>
        <dbReference type="EMBL" id="AIR97313.1"/>
    </source>
</evidence>
<dbReference type="InterPro" id="IPR005814">
    <property type="entry name" value="Aminotrans_3"/>
</dbReference>
<dbReference type="InterPro" id="IPR015424">
    <property type="entry name" value="PyrdxlP-dep_Trfase"/>
</dbReference>
<feature type="modified residue" description="N6-(pyridoxal phosphate)lysine" evidence="5">
    <location>
        <position position="247"/>
    </location>
</feature>
<comment type="pathway">
    <text evidence="5">Amino-acid biosynthesis; L-arginine biosynthesis; N(2)-acetyl-L-ornithine from L-glutamate: step 4/4.</text>
</comment>
<dbReference type="PANTHER" id="PTHR11986:SF79">
    <property type="entry name" value="ACETYLORNITHINE AMINOTRANSFERASE, MITOCHONDRIAL"/>
    <property type="match status" value="1"/>
</dbReference>
<dbReference type="InterPro" id="IPR015421">
    <property type="entry name" value="PyrdxlP-dep_Trfase_major"/>
</dbReference>
<keyword evidence="5" id="KW-0055">Arginine biosynthesis</keyword>
<dbReference type="NCBIfam" id="NF002874">
    <property type="entry name" value="PRK03244.1"/>
    <property type="match status" value="1"/>
</dbReference>
<gene>
    <name evidence="5 6" type="primary">argD</name>
    <name evidence="6" type="ORF">SGLAU_06485</name>
</gene>
<organism evidence="6 7">
    <name type="scientific">Streptomyces glaucescens</name>
    <dbReference type="NCBI Taxonomy" id="1907"/>
    <lineage>
        <taxon>Bacteria</taxon>
        <taxon>Bacillati</taxon>
        <taxon>Actinomycetota</taxon>
        <taxon>Actinomycetes</taxon>
        <taxon>Kitasatosporales</taxon>
        <taxon>Streptomycetaceae</taxon>
        <taxon>Streptomyces</taxon>
    </lineage>
</organism>
<dbReference type="GO" id="GO:0030170">
    <property type="term" value="F:pyridoxal phosphate binding"/>
    <property type="evidence" value="ECO:0007669"/>
    <property type="project" value="InterPro"/>
</dbReference>
<accession>A0A089X2K8</accession>
<name>A0A089X2K8_STRGA</name>
<evidence type="ECO:0000256" key="1">
    <source>
        <dbReference type="ARBA" id="ARBA00022576"/>
    </source>
</evidence>
<sequence>MSNRELTARWQGALMNNYGTPRLPLVRGEGTRLWDADGKQYLDFVGGIAVNALGHAHPAVVEAVSTQIAALGHVSNLFVAEPPVALAERLLAHLGRDGRVYFCNSGAEANEAAFKIGRLTGRTHMVATDGGFHGRTMGALALTGQPAKQGPFLPLPGDVTHVPYGDAQALAAAVTEDTALVIIEPIQGENGVVVPLPGYLKAARAITAATGSLLVLDEVQTGIGRTGHWFEYQAHEGVLPDVVTLAKGLGGGLPLGATVALGRAADLLQPGQHGTTFGGNPVACAAGLAVLDTIAAEGLLENVKRQSERLRGGIEGLGHPLVAHVRGAGLLLGIVLTEPLAPQVQQAAQDAGFLVNAPAPDVVRLMPPLNLGDDDVAALLQALPGILDAAHGDGRSGE</sequence>
<evidence type="ECO:0000256" key="5">
    <source>
        <dbReference type="HAMAP-Rule" id="MF_01107"/>
    </source>
</evidence>
<dbReference type="eggNOG" id="COG4992">
    <property type="taxonomic scope" value="Bacteria"/>
</dbReference>
<evidence type="ECO:0000313" key="7">
    <source>
        <dbReference type="Proteomes" id="UP000029482"/>
    </source>
</evidence>
<keyword evidence="4 5" id="KW-0663">Pyridoxal phosphate</keyword>
<dbReference type="CDD" id="cd00610">
    <property type="entry name" value="OAT_like"/>
    <property type="match status" value="1"/>
</dbReference>
<protein>
    <recommendedName>
        <fullName evidence="5">Acetylornithine aminotransferase</fullName>
        <shortName evidence="5">ACOAT</shortName>
        <ecNumber evidence="5">2.6.1.11</ecNumber>
    </recommendedName>
</protein>
<comment type="similarity">
    <text evidence="5">Belongs to the class-III pyridoxal-phosphate-dependent aminotransferase family. ArgD subfamily.</text>
</comment>
<dbReference type="NCBIfam" id="NF002325">
    <property type="entry name" value="PRK01278.1"/>
    <property type="match status" value="1"/>
</dbReference>
<feature type="binding site" evidence="5">
    <location>
        <begin position="106"/>
        <end position="107"/>
    </location>
    <ligand>
        <name>pyridoxal 5'-phosphate</name>
        <dbReference type="ChEBI" id="CHEBI:597326"/>
    </ligand>
</feature>
<dbReference type="AlphaFoldDB" id="A0A089X2K8"/>
<dbReference type="SUPFAM" id="SSF53383">
    <property type="entry name" value="PLP-dependent transferases"/>
    <property type="match status" value="1"/>
</dbReference>
<feature type="binding site" evidence="5">
    <location>
        <position position="135"/>
    </location>
    <ligand>
        <name>N(2)-acetyl-L-ornithine</name>
        <dbReference type="ChEBI" id="CHEBI:57805"/>
    </ligand>
</feature>
<keyword evidence="3 5" id="KW-0808">Transferase</keyword>
<dbReference type="HOGENOM" id="CLU_016922_10_1_11"/>
<dbReference type="FunFam" id="3.40.640.10:FF:000004">
    <property type="entry name" value="Acetylornithine aminotransferase"/>
    <property type="match status" value="1"/>
</dbReference>
<dbReference type="GO" id="GO:0005737">
    <property type="term" value="C:cytoplasm"/>
    <property type="evidence" value="ECO:0007669"/>
    <property type="project" value="UniProtKB-SubCell"/>
</dbReference>
<dbReference type="PIRSF" id="PIRSF000521">
    <property type="entry name" value="Transaminase_4ab_Lys_Orn"/>
    <property type="match status" value="1"/>
</dbReference>
<feature type="binding site" evidence="5">
    <location>
        <position position="276"/>
    </location>
    <ligand>
        <name>pyridoxal 5'-phosphate</name>
        <dbReference type="ChEBI" id="CHEBI:597326"/>
    </ligand>
</feature>
<dbReference type="Proteomes" id="UP000029482">
    <property type="component" value="Chromosome"/>
</dbReference>
<dbReference type="NCBIfam" id="TIGR00707">
    <property type="entry name" value="argD"/>
    <property type="match status" value="1"/>
</dbReference>
<feature type="binding site" evidence="5">
    <location>
        <position position="275"/>
    </location>
    <ligand>
        <name>N(2)-acetyl-L-ornithine</name>
        <dbReference type="ChEBI" id="CHEBI:57805"/>
    </ligand>
</feature>
<proteinExistence type="inferred from homology"/>
<dbReference type="RefSeq" id="WP_043499127.1">
    <property type="nucleotide sequence ID" value="NZ_CP009438.1"/>
</dbReference>
<keyword evidence="1 5" id="KW-0032">Aminotransferase</keyword>
<dbReference type="InterPro" id="IPR015422">
    <property type="entry name" value="PyrdxlP-dep_Trfase_small"/>
</dbReference>
<comment type="miscellaneous">
    <text evidence="5">May also have succinyldiaminopimelate aminotransferase activity, thus carrying out the corresponding step in lysine biosynthesis.</text>
</comment>
<keyword evidence="7" id="KW-1185">Reference proteome</keyword>
<dbReference type="EC" id="2.6.1.11" evidence="5"/>
<feature type="binding site" evidence="5">
    <location>
        <position position="132"/>
    </location>
    <ligand>
        <name>pyridoxal 5'-phosphate</name>
        <dbReference type="ChEBI" id="CHEBI:597326"/>
    </ligand>
</feature>
<comment type="catalytic activity">
    <reaction evidence="5">
        <text>N(2)-acetyl-L-ornithine + 2-oxoglutarate = N-acetyl-L-glutamate 5-semialdehyde + L-glutamate</text>
        <dbReference type="Rhea" id="RHEA:18049"/>
        <dbReference type="ChEBI" id="CHEBI:16810"/>
        <dbReference type="ChEBI" id="CHEBI:29123"/>
        <dbReference type="ChEBI" id="CHEBI:29985"/>
        <dbReference type="ChEBI" id="CHEBI:57805"/>
        <dbReference type="EC" id="2.6.1.11"/>
    </reaction>
</comment>
<dbReference type="GO" id="GO:0042802">
    <property type="term" value="F:identical protein binding"/>
    <property type="evidence" value="ECO:0007669"/>
    <property type="project" value="TreeGrafter"/>
</dbReference>
<keyword evidence="5" id="KW-0963">Cytoplasm</keyword>
<evidence type="ECO:0000256" key="2">
    <source>
        <dbReference type="ARBA" id="ARBA00022605"/>
    </source>
</evidence>
<dbReference type="InterPro" id="IPR050103">
    <property type="entry name" value="Class-III_PLP-dep_AT"/>
</dbReference>
<dbReference type="HAMAP" id="MF_01107">
    <property type="entry name" value="ArgD_aminotrans_3"/>
    <property type="match status" value="1"/>
</dbReference>
<dbReference type="OrthoDB" id="9801052at2"/>
<dbReference type="UniPathway" id="UPA00068">
    <property type="reaction ID" value="UER00109"/>
</dbReference>
<dbReference type="EMBL" id="CP009438">
    <property type="protein sequence ID" value="AIR97313.1"/>
    <property type="molecule type" value="Genomic_DNA"/>
</dbReference>
<evidence type="ECO:0000256" key="4">
    <source>
        <dbReference type="ARBA" id="ARBA00022898"/>
    </source>
</evidence>
<reference evidence="7" key="1">
    <citation type="journal article" date="2015" name="J. Biotechnol.">
        <title>Complete genome sequence of the actinobacterium Streptomyces glaucescens GLA.O (DSM 40922) consisting of a linear chromosome and one linear plasmid.</title>
        <authorList>
            <person name="Ortseifen V."/>
            <person name="Winkler A."/>
            <person name="Albersmeier A."/>
            <person name="Wendler S."/>
            <person name="Puhler A."/>
            <person name="Kalinowski J."/>
            <person name="Ruckert C."/>
        </authorList>
    </citation>
    <scope>NUCLEOTIDE SEQUENCE [LARGE SCALE GENOMIC DNA]</scope>
    <source>
        <strain evidence="7">DSM 40922 / GLA O</strain>
    </source>
</reference>
<comment type="subcellular location">
    <subcellularLocation>
        <location evidence="5">Cytoplasm</location>
    </subcellularLocation>
</comment>
<comment type="cofactor">
    <cofactor evidence="5">
        <name>pyridoxal 5'-phosphate</name>
        <dbReference type="ChEBI" id="CHEBI:597326"/>
    </cofactor>
    <text evidence="5">Binds 1 pyridoxal phosphate per subunit.</text>
</comment>
<dbReference type="KEGG" id="sgu:SGLAU_06485"/>
<dbReference type="Gene3D" id="3.40.640.10">
    <property type="entry name" value="Type I PLP-dependent aspartate aminotransferase-like (Major domain)"/>
    <property type="match status" value="1"/>
</dbReference>